<dbReference type="PANTHER" id="PTHR36108:SF13">
    <property type="entry name" value="COLOSSIN-B-RELATED"/>
    <property type="match status" value="1"/>
</dbReference>
<reference evidence="12 13" key="1">
    <citation type="submission" date="2022-10" db="EMBL/GenBank/DDBJ databases">
        <title>Paenibacillus description and whole genome data of maize root bacterial community.</title>
        <authorList>
            <person name="Marton D."/>
            <person name="Farkas M."/>
            <person name="Cserhati M."/>
        </authorList>
    </citation>
    <scope>NUCLEOTIDE SEQUENCE [LARGE SCALE GENOMIC DNA]</scope>
    <source>
        <strain evidence="12 13">P96</strain>
    </source>
</reference>
<evidence type="ECO:0000313" key="12">
    <source>
        <dbReference type="EMBL" id="MDP4097637.1"/>
    </source>
</evidence>
<protein>
    <submittedName>
        <fullName evidence="12">SpaA isopeptide-forming pilin-related protein</fullName>
    </submittedName>
</protein>
<feature type="region of interest" description="Disordered" evidence="7">
    <location>
        <begin position="1114"/>
        <end position="1229"/>
    </location>
</feature>
<dbReference type="EMBL" id="JAPCKK010000016">
    <property type="protein sequence ID" value="MDP4097637.1"/>
    <property type="molecule type" value="Genomic_DNA"/>
</dbReference>
<comment type="caution">
    <text evidence="12">The sequence shown here is derived from an EMBL/GenBank/DDBJ whole genome shotgun (WGS) entry which is preliminary data.</text>
</comment>
<evidence type="ECO:0000256" key="1">
    <source>
        <dbReference type="ARBA" id="ARBA00004168"/>
    </source>
</evidence>
<feature type="domain" description="Collagen binding" evidence="9">
    <location>
        <begin position="355"/>
        <end position="460"/>
    </location>
</feature>
<gene>
    <name evidence="12" type="ORF">OIN60_12725</name>
</gene>
<name>A0ABT9FSD0_9BACL</name>
<keyword evidence="3" id="KW-0134">Cell wall</keyword>
<dbReference type="Gene3D" id="2.60.40.1280">
    <property type="match status" value="1"/>
</dbReference>
<dbReference type="Pfam" id="PF17961">
    <property type="entry name" value="Big_8"/>
    <property type="match status" value="1"/>
</dbReference>
<evidence type="ECO:0000259" key="10">
    <source>
        <dbReference type="Pfam" id="PF17802"/>
    </source>
</evidence>
<dbReference type="InterPro" id="IPR011252">
    <property type="entry name" value="Fibrogen-bd_dom1"/>
</dbReference>
<feature type="domain" description="Collagen binding" evidence="9">
    <location>
        <begin position="496"/>
        <end position="594"/>
    </location>
</feature>
<comment type="similarity">
    <text evidence="2">Belongs to the serine-aspartate repeat-containing protein (SDr) family.</text>
</comment>
<feature type="domain" description="Collagen binding" evidence="9">
    <location>
        <begin position="762"/>
        <end position="881"/>
    </location>
</feature>
<evidence type="ECO:0000259" key="11">
    <source>
        <dbReference type="Pfam" id="PF17961"/>
    </source>
</evidence>
<dbReference type="InterPro" id="IPR008456">
    <property type="entry name" value="Collagen-bd_dom"/>
</dbReference>
<keyword evidence="8" id="KW-1133">Transmembrane helix</keyword>
<evidence type="ECO:0000259" key="9">
    <source>
        <dbReference type="Pfam" id="PF05737"/>
    </source>
</evidence>
<dbReference type="Proteomes" id="UP001241848">
    <property type="component" value="Unassembled WGS sequence"/>
</dbReference>
<feature type="compositionally biased region" description="Polar residues" evidence="7">
    <location>
        <begin position="1215"/>
        <end position="1229"/>
    </location>
</feature>
<feature type="domain" description="SDR-like Ig" evidence="11">
    <location>
        <begin position="95"/>
        <end position="186"/>
    </location>
</feature>
<accession>A0ABT9FSD0</accession>
<dbReference type="InterPro" id="IPR041171">
    <property type="entry name" value="SDR_Ig"/>
</dbReference>
<dbReference type="PANTHER" id="PTHR36108">
    <property type="entry name" value="COLOSSIN-B-RELATED"/>
    <property type="match status" value="1"/>
</dbReference>
<dbReference type="Gene3D" id="2.60.40.10">
    <property type="entry name" value="Immunoglobulins"/>
    <property type="match status" value="2"/>
</dbReference>
<dbReference type="RefSeq" id="WP_305755223.1">
    <property type="nucleotide sequence ID" value="NZ_JAPCKK010000016.1"/>
</dbReference>
<feature type="domain" description="SpaA-like prealbumin fold" evidence="10">
    <location>
        <begin position="1020"/>
        <end position="1098"/>
    </location>
</feature>
<evidence type="ECO:0000256" key="7">
    <source>
        <dbReference type="SAM" id="MobiDB-lite"/>
    </source>
</evidence>
<dbReference type="NCBIfam" id="TIGR01167">
    <property type="entry name" value="LPXTG_anchor"/>
    <property type="match status" value="1"/>
</dbReference>
<dbReference type="InterPro" id="IPR008966">
    <property type="entry name" value="Adhesion_dom_sf"/>
</dbReference>
<comment type="subcellular location">
    <subcellularLocation>
        <location evidence="1">Secreted</location>
        <location evidence="1">Cell wall</location>
        <topology evidence="1">Peptidoglycan-anchor</topology>
    </subcellularLocation>
</comment>
<dbReference type="InterPro" id="IPR013783">
    <property type="entry name" value="Ig-like_fold"/>
</dbReference>
<evidence type="ECO:0000256" key="8">
    <source>
        <dbReference type="SAM" id="Phobius"/>
    </source>
</evidence>
<keyword evidence="6" id="KW-0572">Peptidoglycan-anchor</keyword>
<feature type="transmembrane region" description="Helical" evidence="8">
    <location>
        <begin position="1236"/>
        <end position="1254"/>
    </location>
</feature>
<dbReference type="Gene3D" id="2.60.40.740">
    <property type="match status" value="5"/>
</dbReference>
<keyword evidence="13" id="KW-1185">Reference proteome</keyword>
<sequence length="1261" mass="136476">MNRRKLLAIIMAWVLVLQVISGIGMLPANADDPAGSTEMATVTGDTYGTTEETDSATSVSETESILTKVTVKDSKGTVIDAVYNPDRLDRSHLGDAVTIEYEWALEDGHGYKDGDIFEFDIPKEFTIYNTINGQLINDDDFSVGEFTVDINGHVVMKFNSNVEQYSEIGGKLEIHIVFSTETIKGSVEVPIYFPIKGGVQVVKVNFEPKDGNLLKKAGVAVKDTNIDWTLDINTSLAKISKAEVTDQIPQGLTLDPGSIHVYRLQVNLDREPELGTEVTQDHYTLTTEPDGSAFRLAFTEPSIDSAYRIVYSTLVTGEEETSFTNAAELKDQNGIVAQESKTVTIQREKLLTKEAGTYNQATQSVSWTVKYNYGAKSIPQADASIRDRFDQSMDIVVGSLKVYKALTGEEVNSSLYKITPVSGVDGKNGFDLQFLTDINTAYNIKYETKIKGRVYQNTPVTNSVYSELSGKETSAAATHTFRSGIGVKSVASTNYSSKEITWRIVVNRDQWPMTNLVIEDAFSGGGLEYIPNSLNISASGGTVLPYKLEDSKPDQGFKLSFTGTFKDTYTITYKTKFHPGKSVYKNTALLNWTEKTSQYPGPVKVEASFTPNKYTINNGYKEGRYDPREKKLTWDVIANYNGFPITGAVLSDELKEGQKLVKDSVQVYHANVLANGNVVKGSKLVLDSSRIQYSGNLLTIDLGNISSPYWITFDTKLDKTLVADEIPNKAILTGEGGKSWSWDKKVTIPYGEVYIDKTGARKGDLIDWQIKINEGQSYVENARIIDTPSSNQILVKDSFKLYKGAVAANGAVTPGELLTKGTDYNITFHNDEANDQESFELTFTGPIETAYVLQYSSKIAVSADREQVTNQAVFKGDGVTTGVQETEETIEIRYSNGSGTGSGVRGALTVTKVDKDDPSLKLAGAKYELRNSAGKVVGEKTTNDLGQITFTKLLYGTYTLIETEAPAGYVLDAKAHSVVIDRSIQQTGGIKSVTLINEKKSHEPGNPGGPGEPETPEYRLEIVKLDFENSSLLLAGATFELRDQGQQQEPMTLTTDSSGTAVFTGLRPGVYTLKEIAAPAGYQIENAVRNVVIGQEGTPIDDIVTLTLTVTNRKVTVPPGNPGTPSDPGDNDDDDDDSGSSDPGSDQGTGNGSNPPGETPGGNAPDSSQGTETGTTPDPTQASEAETGEGNGVEVPNSGAAGGQGPSGQMSSSGDNAVTTVGKNHTLPQTGERSALPIQLTGLVIMLLGIWLKLRKKQIKE</sequence>
<keyword evidence="8" id="KW-0812">Transmembrane</keyword>
<evidence type="ECO:0000256" key="3">
    <source>
        <dbReference type="ARBA" id="ARBA00022512"/>
    </source>
</evidence>
<feature type="compositionally biased region" description="Polar residues" evidence="7">
    <location>
        <begin position="1165"/>
        <end position="1184"/>
    </location>
</feature>
<evidence type="ECO:0000256" key="4">
    <source>
        <dbReference type="ARBA" id="ARBA00022525"/>
    </source>
</evidence>
<feature type="compositionally biased region" description="Acidic residues" evidence="7">
    <location>
        <begin position="1129"/>
        <end position="1139"/>
    </location>
</feature>
<keyword evidence="8" id="KW-0472">Membrane</keyword>
<feature type="domain" description="Collagen binding" evidence="9">
    <location>
        <begin position="618"/>
        <end position="735"/>
    </location>
</feature>
<evidence type="ECO:0000313" key="13">
    <source>
        <dbReference type="Proteomes" id="UP001241848"/>
    </source>
</evidence>
<dbReference type="InterPro" id="IPR041033">
    <property type="entry name" value="SpaA_PFL_dom_1"/>
</dbReference>
<keyword evidence="5" id="KW-0732">Signal</keyword>
<dbReference type="SUPFAM" id="SSF49401">
    <property type="entry name" value="Bacterial adhesins"/>
    <property type="match status" value="6"/>
</dbReference>
<proteinExistence type="inferred from homology"/>
<dbReference type="Pfam" id="PF05737">
    <property type="entry name" value="Collagen_bind"/>
    <property type="match status" value="5"/>
</dbReference>
<dbReference type="Pfam" id="PF17802">
    <property type="entry name" value="SpaA"/>
    <property type="match status" value="2"/>
</dbReference>
<evidence type="ECO:0000256" key="6">
    <source>
        <dbReference type="ARBA" id="ARBA00023088"/>
    </source>
</evidence>
<dbReference type="SUPFAM" id="SSF49478">
    <property type="entry name" value="Cna protein B-type domain"/>
    <property type="match status" value="2"/>
</dbReference>
<evidence type="ECO:0000256" key="2">
    <source>
        <dbReference type="ARBA" id="ARBA00007257"/>
    </source>
</evidence>
<organism evidence="12 13">
    <name type="scientific">Paenibacillus zeirhizosphaerae</name>
    <dbReference type="NCBI Taxonomy" id="2987519"/>
    <lineage>
        <taxon>Bacteria</taxon>
        <taxon>Bacillati</taxon>
        <taxon>Bacillota</taxon>
        <taxon>Bacilli</taxon>
        <taxon>Bacillales</taxon>
        <taxon>Paenibacillaceae</taxon>
        <taxon>Paenibacillus</taxon>
    </lineage>
</organism>
<feature type="domain" description="Collagen binding" evidence="9">
    <location>
        <begin position="213"/>
        <end position="333"/>
    </location>
</feature>
<keyword evidence="4" id="KW-0964">Secreted</keyword>
<evidence type="ECO:0000256" key="5">
    <source>
        <dbReference type="ARBA" id="ARBA00022729"/>
    </source>
</evidence>
<feature type="domain" description="SpaA-like prealbumin fold" evidence="10">
    <location>
        <begin position="907"/>
        <end position="983"/>
    </location>
</feature>